<name>A0A2P2QWN3_RHIMU</name>
<proteinExistence type="predicted"/>
<dbReference type="EMBL" id="GGEC01090928">
    <property type="protein sequence ID" value="MBX71412.1"/>
    <property type="molecule type" value="Transcribed_RNA"/>
</dbReference>
<reference evidence="1" key="1">
    <citation type="submission" date="2018-02" db="EMBL/GenBank/DDBJ databases">
        <title>Rhizophora mucronata_Transcriptome.</title>
        <authorList>
            <person name="Meera S.P."/>
            <person name="Sreeshan A."/>
            <person name="Augustine A."/>
        </authorList>
    </citation>
    <scope>NUCLEOTIDE SEQUENCE</scope>
    <source>
        <tissue evidence="1">Leaf</tissue>
    </source>
</reference>
<protein>
    <submittedName>
        <fullName evidence="1">Uncharacterized protein</fullName>
    </submittedName>
</protein>
<accession>A0A2P2QWN3</accession>
<evidence type="ECO:0000313" key="1">
    <source>
        <dbReference type="EMBL" id="MBX71412.1"/>
    </source>
</evidence>
<sequence length="25" mass="3028">MESVLIMLVHYIESTKFRVSYVRII</sequence>
<organism evidence="1">
    <name type="scientific">Rhizophora mucronata</name>
    <name type="common">Asiatic mangrove</name>
    <dbReference type="NCBI Taxonomy" id="61149"/>
    <lineage>
        <taxon>Eukaryota</taxon>
        <taxon>Viridiplantae</taxon>
        <taxon>Streptophyta</taxon>
        <taxon>Embryophyta</taxon>
        <taxon>Tracheophyta</taxon>
        <taxon>Spermatophyta</taxon>
        <taxon>Magnoliopsida</taxon>
        <taxon>eudicotyledons</taxon>
        <taxon>Gunneridae</taxon>
        <taxon>Pentapetalae</taxon>
        <taxon>rosids</taxon>
        <taxon>fabids</taxon>
        <taxon>Malpighiales</taxon>
        <taxon>Rhizophoraceae</taxon>
        <taxon>Rhizophora</taxon>
    </lineage>
</organism>
<dbReference type="AlphaFoldDB" id="A0A2P2QWN3"/>